<gene>
    <name evidence="1" type="ORF">OCA8868_01424</name>
</gene>
<evidence type="ECO:0000313" key="2">
    <source>
        <dbReference type="Proteomes" id="UP000203464"/>
    </source>
</evidence>
<name>A0A238K619_9RHOB</name>
<dbReference type="EMBL" id="FXYD01000002">
    <property type="protein sequence ID" value="SMX37386.1"/>
    <property type="molecule type" value="Genomic_DNA"/>
</dbReference>
<protein>
    <submittedName>
        <fullName evidence="1">Uncharacterized protein</fullName>
    </submittedName>
</protein>
<dbReference type="RefSeq" id="WP_093995855.1">
    <property type="nucleotide sequence ID" value="NZ_FXYD01000002.1"/>
</dbReference>
<proteinExistence type="predicted"/>
<reference evidence="2" key="1">
    <citation type="submission" date="2017-05" db="EMBL/GenBank/DDBJ databases">
        <authorList>
            <person name="Rodrigo-Torres L."/>
            <person name="Arahal R. D."/>
            <person name="Lucena T."/>
        </authorList>
    </citation>
    <scope>NUCLEOTIDE SEQUENCE [LARGE SCALE GENOMIC DNA]</scope>
    <source>
        <strain evidence="2">CECT 8868</strain>
    </source>
</reference>
<sequence length="77" mass="8913">MTDQTEPEVVATLEDDEGLRIVDILRHDDSHFTYAEYHRTDGEGDDWQLVEDDAAKTYNTQFAAYTAATRNVEWLMD</sequence>
<organism evidence="1 2">
    <name type="scientific">Octadecabacter ascidiaceicola</name>
    <dbReference type="NCBI Taxonomy" id="1655543"/>
    <lineage>
        <taxon>Bacteria</taxon>
        <taxon>Pseudomonadati</taxon>
        <taxon>Pseudomonadota</taxon>
        <taxon>Alphaproteobacteria</taxon>
        <taxon>Rhodobacterales</taxon>
        <taxon>Roseobacteraceae</taxon>
        <taxon>Octadecabacter</taxon>
    </lineage>
</organism>
<dbReference type="OrthoDB" id="5195437at2"/>
<keyword evidence="2" id="KW-1185">Reference proteome</keyword>
<evidence type="ECO:0000313" key="1">
    <source>
        <dbReference type="EMBL" id="SMX37386.1"/>
    </source>
</evidence>
<dbReference type="Proteomes" id="UP000203464">
    <property type="component" value="Unassembled WGS sequence"/>
</dbReference>
<accession>A0A238K619</accession>
<dbReference type="AlphaFoldDB" id="A0A238K619"/>